<protein>
    <submittedName>
        <fullName evidence="4">LysM peptidoglycan-binding domain-containing protein</fullName>
    </submittedName>
</protein>
<evidence type="ECO:0000259" key="3">
    <source>
        <dbReference type="PROSITE" id="PS51782"/>
    </source>
</evidence>
<feature type="compositionally biased region" description="Low complexity" evidence="1">
    <location>
        <begin position="221"/>
        <end position="230"/>
    </location>
</feature>
<gene>
    <name evidence="4" type="ORF">GU926_00685</name>
</gene>
<dbReference type="Gene3D" id="3.10.350.10">
    <property type="entry name" value="LysM domain"/>
    <property type="match status" value="2"/>
</dbReference>
<dbReference type="Gene3D" id="2.40.40.10">
    <property type="entry name" value="RlpA-like domain"/>
    <property type="match status" value="1"/>
</dbReference>
<dbReference type="InterPro" id="IPR036908">
    <property type="entry name" value="RlpA-like_sf"/>
</dbReference>
<dbReference type="PANTHER" id="PTHR33734:SF22">
    <property type="entry name" value="MEMBRANE-BOUND LYTIC MUREIN TRANSGLYCOSYLASE D"/>
    <property type="match status" value="1"/>
</dbReference>
<dbReference type="Proteomes" id="UP000464214">
    <property type="component" value="Chromosome"/>
</dbReference>
<dbReference type="CDD" id="cd00118">
    <property type="entry name" value="LysM"/>
    <property type="match status" value="2"/>
</dbReference>
<dbReference type="Pfam" id="PF01476">
    <property type="entry name" value="LysM"/>
    <property type="match status" value="2"/>
</dbReference>
<evidence type="ECO:0000313" key="4">
    <source>
        <dbReference type="EMBL" id="QHL86036.1"/>
    </source>
</evidence>
<dbReference type="PANTHER" id="PTHR33734">
    <property type="entry name" value="LYSM DOMAIN-CONTAINING GPI-ANCHORED PROTEIN 2"/>
    <property type="match status" value="1"/>
</dbReference>
<keyword evidence="5" id="KW-1185">Reference proteome</keyword>
<dbReference type="GO" id="GO:0008932">
    <property type="term" value="F:lytic endotransglycosylase activity"/>
    <property type="evidence" value="ECO:0007669"/>
    <property type="project" value="TreeGrafter"/>
</dbReference>
<dbReference type="KEGG" id="nib:GU926_00685"/>
<dbReference type="AlphaFoldDB" id="A0A6P1NQC0"/>
<organism evidence="4 5">
    <name type="scientific">Nibribacter ruber</name>
    <dbReference type="NCBI Taxonomy" id="2698458"/>
    <lineage>
        <taxon>Bacteria</taxon>
        <taxon>Pseudomonadati</taxon>
        <taxon>Bacteroidota</taxon>
        <taxon>Cytophagia</taxon>
        <taxon>Cytophagales</taxon>
        <taxon>Hymenobacteraceae</taxon>
        <taxon>Nibribacter</taxon>
    </lineage>
</organism>
<feature type="signal peptide" evidence="2">
    <location>
        <begin position="1"/>
        <end position="21"/>
    </location>
</feature>
<dbReference type="RefSeq" id="WP_160688047.1">
    <property type="nucleotide sequence ID" value="NZ_CP047897.1"/>
</dbReference>
<keyword evidence="2" id="KW-0732">Signal</keyword>
<proteinExistence type="predicted"/>
<evidence type="ECO:0000313" key="5">
    <source>
        <dbReference type="Proteomes" id="UP000464214"/>
    </source>
</evidence>
<reference evidence="4 5" key="1">
    <citation type="submission" date="2020-01" db="EMBL/GenBank/DDBJ databases">
        <authorList>
            <person name="Kim M."/>
        </authorList>
    </citation>
    <scope>NUCLEOTIDE SEQUENCE [LARGE SCALE GENOMIC DNA]</scope>
    <source>
        <strain evidence="4 5">BT10</strain>
    </source>
</reference>
<dbReference type="InterPro" id="IPR018392">
    <property type="entry name" value="LysM"/>
</dbReference>
<accession>A0A6P1NQC0</accession>
<dbReference type="InterPro" id="IPR036779">
    <property type="entry name" value="LysM_dom_sf"/>
</dbReference>
<feature type="compositionally biased region" description="Low complexity" evidence="1">
    <location>
        <begin position="246"/>
        <end position="262"/>
    </location>
</feature>
<feature type="chain" id="PRO_5026721665" evidence="2">
    <location>
        <begin position="22"/>
        <end position="380"/>
    </location>
</feature>
<evidence type="ECO:0000256" key="1">
    <source>
        <dbReference type="SAM" id="MobiDB-lite"/>
    </source>
</evidence>
<name>A0A6P1NQC0_9BACT</name>
<feature type="domain" description="LysM" evidence="3">
    <location>
        <begin position="41"/>
        <end position="84"/>
    </location>
</feature>
<dbReference type="EMBL" id="CP047897">
    <property type="protein sequence ID" value="QHL86036.1"/>
    <property type="molecule type" value="Genomic_DNA"/>
</dbReference>
<dbReference type="SMART" id="SM00257">
    <property type="entry name" value="LysM"/>
    <property type="match status" value="2"/>
</dbReference>
<feature type="region of interest" description="Disordered" evidence="1">
    <location>
        <begin position="202"/>
        <end position="291"/>
    </location>
</feature>
<dbReference type="SUPFAM" id="SSF54106">
    <property type="entry name" value="LysM domain"/>
    <property type="match status" value="2"/>
</dbReference>
<dbReference type="PROSITE" id="PS51782">
    <property type="entry name" value="LYSM"/>
    <property type="match status" value="2"/>
</dbReference>
<sequence length="380" mass="39904">MLKKFVFVLGCALVSYGAAQAGTLAVRDSVGTQTVNGKIFITHKVEPKETLYALSRKYGVAVGQIVAANKNIDKAIHVGQLVLIPMKGATAAAPAKTATPAAKSAPTGAKPAAVPAAAPAASRTYVVDAKGNRLHTVQPKQTLFAISRLHKVTIDDLKKWNKLTDNTVEIGQELIVGVGDKPNLQATAQKPIYVPEKDDEVAMPKQAGNSAAVAKTEEVKPAPAAAKQPTPVRPVTAKPAIPTTLAKAGAPKTETATTATSPAPAPAPVSTPTKSAEEKDSKSLTVTTEYTPRVSESGMAEAIDQKVDANKFLALHKTAPVGTIMAVKNPMNNQTVYVRVIGKLPETGENEKVVIKLSKKACQQIGANDGRFRVELSYMP</sequence>
<feature type="domain" description="LysM" evidence="3">
    <location>
        <begin position="133"/>
        <end position="176"/>
    </location>
</feature>
<evidence type="ECO:0000256" key="2">
    <source>
        <dbReference type="SAM" id="SignalP"/>
    </source>
</evidence>